<evidence type="ECO:0000313" key="3">
    <source>
        <dbReference type="Proteomes" id="UP000266673"/>
    </source>
</evidence>
<dbReference type="AlphaFoldDB" id="A0A397W8H1"/>
<feature type="domain" description="Zn(2)-C6 fungal-type" evidence="1">
    <location>
        <begin position="14"/>
        <end position="44"/>
    </location>
</feature>
<dbReference type="InterPro" id="IPR036864">
    <property type="entry name" value="Zn2-C6_fun-type_DNA-bd_sf"/>
</dbReference>
<evidence type="ECO:0000313" key="2">
    <source>
        <dbReference type="EMBL" id="RIB29619.1"/>
    </source>
</evidence>
<dbReference type="SUPFAM" id="SSF57701">
    <property type="entry name" value="Zn2/Cys6 DNA-binding domain"/>
    <property type="match status" value="1"/>
</dbReference>
<dbReference type="GO" id="GO:0008270">
    <property type="term" value="F:zinc ion binding"/>
    <property type="evidence" value="ECO:0007669"/>
    <property type="project" value="InterPro"/>
</dbReference>
<dbReference type="OrthoDB" id="2446373at2759"/>
<name>A0A397W8H1_9GLOM</name>
<reference evidence="2 3" key="1">
    <citation type="submission" date="2018-06" db="EMBL/GenBank/DDBJ databases">
        <title>Comparative genomics reveals the genomic features of Rhizophagus irregularis, R. cerebriforme, R. diaphanum and Gigaspora rosea, and their symbiotic lifestyle signature.</title>
        <authorList>
            <person name="Morin E."/>
            <person name="San Clemente H."/>
            <person name="Chen E.C.H."/>
            <person name="De La Providencia I."/>
            <person name="Hainaut M."/>
            <person name="Kuo A."/>
            <person name="Kohler A."/>
            <person name="Murat C."/>
            <person name="Tang N."/>
            <person name="Roy S."/>
            <person name="Loubradou J."/>
            <person name="Henrissat B."/>
            <person name="Grigoriev I.V."/>
            <person name="Corradi N."/>
            <person name="Roux C."/>
            <person name="Martin F.M."/>
        </authorList>
    </citation>
    <scope>NUCLEOTIDE SEQUENCE [LARGE SCALE GENOMIC DNA]</scope>
    <source>
        <strain evidence="2 3">DAOM 194757</strain>
    </source>
</reference>
<protein>
    <recommendedName>
        <fullName evidence="1">Zn(2)-C6 fungal-type domain-containing protein</fullName>
    </recommendedName>
</protein>
<accession>A0A397W8H1</accession>
<sequence>MSSQKDRTRNSTFACVNCQAKRVKCSFIEPPCSRCIDKGLQCVFLKPCKRGPKPKVKTPVPVFTSELISPTCSLLNNLQREEQVLIQKLYIVRQLADVVKTEISASSLTTDTRSICNDPIIRQEQQNSLEYGNFHSTLLPEINILDYHSSQTNLSDSSTNIYLNSSQTNLSDSSTNTYSSALLQESNISNLNLSNSSTNVYPSALQETNTYPSEFLQETSIIDCNASQSISSTNTYPSTLSQKTSIIDHDTSQPKPSNSSTNTCASSTLFKIETPKTMRARYKRKEKRKYQGLALDLEKRSQSLEKSNKLFENELIERYRNLLLDLEKGHQKLKSSHSNTAPNSLFKTQQIEAEEYSHSFIQISNQLFGYDLIDGLPFMKCMDQFPFSLINKQIEQPFQETNTRHNDLYSDLDIIQSYS</sequence>
<dbReference type="InterPro" id="IPR001138">
    <property type="entry name" value="Zn2Cys6_DnaBD"/>
</dbReference>
<comment type="caution">
    <text evidence="2">The sequence shown here is derived from an EMBL/GenBank/DDBJ whole genome shotgun (WGS) entry which is preliminary data.</text>
</comment>
<evidence type="ECO:0000259" key="1">
    <source>
        <dbReference type="PROSITE" id="PS50048"/>
    </source>
</evidence>
<keyword evidence="3" id="KW-1185">Reference proteome</keyword>
<dbReference type="GO" id="GO:0000981">
    <property type="term" value="F:DNA-binding transcription factor activity, RNA polymerase II-specific"/>
    <property type="evidence" value="ECO:0007669"/>
    <property type="project" value="InterPro"/>
</dbReference>
<proteinExistence type="predicted"/>
<gene>
    <name evidence="2" type="ORF">C2G38_2136761</name>
</gene>
<dbReference type="EMBL" id="QKWP01000033">
    <property type="protein sequence ID" value="RIB29619.1"/>
    <property type="molecule type" value="Genomic_DNA"/>
</dbReference>
<dbReference type="PROSITE" id="PS50048">
    <property type="entry name" value="ZN2_CY6_FUNGAL_2"/>
    <property type="match status" value="1"/>
</dbReference>
<dbReference type="CDD" id="cd00067">
    <property type="entry name" value="GAL4"/>
    <property type="match status" value="1"/>
</dbReference>
<dbReference type="Pfam" id="PF00172">
    <property type="entry name" value="Zn_clus"/>
    <property type="match status" value="1"/>
</dbReference>
<organism evidence="2 3">
    <name type="scientific">Gigaspora rosea</name>
    <dbReference type="NCBI Taxonomy" id="44941"/>
    <lineage>
        <taxon>Eukaryota</taxon>
        <taxon>Fungi</taxon>
        <taxon>Fungi incertae sedis</taxon>
        <taxon>Mucoromycota</taxon>
        <taxon>Glomeromycotina</taxon>
        <taxon>Glomeromycetes</taxon>
        <taxon>Diversisporales</taxon>
        <taxon>Gigasporaceae</taxon>
        <taxon>Gigaspora</taxon>
    </lineage>
</organism>
<dbReference type="Gene3D" id="4.10.240.10">
    <property type="entry name" value="Zn(2)-C6 fungal-type DNA-binding domain"/>
    <property type="match status" value="1"/>
</dbReference>
<dbReference type="SMART" id="SM00066">
    <property type="entry name" value="GAL4"/>
    <property type="match status" value="1"/>
</dbReference>
<dbReference type="Proteomes" id="UP000266673">
    <property type="component" value="Unassembled WGS sequence"/>
</dbReference>